<accession>A0A1M5V6X8</accession>
<dbReference type="AlphaFoldDB" id="A0A1M5V6X8"/>
<dbReference type="PANTHER" id="PTHR11177">
    <property type="entry name" value="CHITINASE"/>
    <property type="match status" value="1"/>
</dbReference>
<dbReference type="EC" id="3.2.1.14" evidence="2"/>
<comment type="catalytic activity">
    <reaction evidence="1">
        <text>Random endo-hydrolysis of N-acetyl-beta-D-glucosaminide (1-&gt;4)-beta-linkages in chitin and chitodextrins.</text>
        <dbReference type="EC" id="3.2.1.14"/>
    </reaction>
</comment>
<dbReference type="InterPro" id="IPR036404">
    <property type="entry name" value="Jacalin-like_lectin_dom_sf"/>
</dbReference>
<dbReference type="InterPro" id="IPR017853">
    <property type="entry name" value="GH"/>
</dbReference>
<evidence type="ECO:0000256" key="4">
    <source>
        <dbReference type="ARBA" id="ARBA00023295"/>
    </source>
</evidence>
<evidence type="ECO:0000256" key="2">
    <source>
        <dbReference type="ARBA" id="ARBA00012729"/>
    </source>
</evidence>
<dbReference type="InterPro" id="IPR001579">
    <property type="entry name" value="Glyco_hydro_18_chit_AS"/>
</dbReference>
<dbReference type="PROSITE" id="PS01095">
    <property type="entry name" value="GH18_1"/>
    <property type="match status" value="1"/>
</dbReference>
<evidence type="ECO:0000256" key="1">
    <source>
        <dbReference type="ARBA" id="ARBA00000822"/>
    </source>
</evidence>
<dbReference type="SUPFAM" id="SSF51445">
    <property type="entry name" value="(Trans)glycosidases"/>
    <property type="match status" value="1"/>
</dbReference>
<protein>
    <recommendedName>
        <fullName evidence="2">chitinase</fullName>
        <ecNumber evidence="2">3.2.1.14</ecNumber>
    </recommendedName>
</protein>
<dbReference type="GO" id="GO:0005975">
    <property type="term" value="P:carbohydrate metabolic process"/>
    <property type="evidence" value="ECO:0007669"/>
    <property type="project" value="InterPro"/>
</dbReference>
<dbReference type="Proteomes" id="UP000184112">
    <property type="component" value="Unassembled WGS sequence"/>
</dbReference>
<dbReference type="Gene3D" id="3.20.20.80">
    <property type="entry name" value="Glycosidases"/>
    <property type="match status" value="1"/>
</dbReference>
<dbReference type="InterPro" id="IPR001229">
    <property type="entry name" value="Jacalin-like_lectin_dom"/>
</dbReference>
<evidence type="ECO:0000256" key="3">
    <source>
        <dbReference type="ARBA" id="ARBA00022801"/>
    </source>
</evidence>
<dbReference type="PANTHER" id="PTHR11177:SF317">
    <property type="entry name" value="CHITINASE 12-RELATED"/>
    <property type="match status" value="1"/>
</dbReference>
<evidence type="ECO:0000313" key="8">
    <source>
        <dbReference type="EMBL" id="SHH70981.1"/>
    </source>
</evidence>
<dbReference type="Pfam" id="PF01419">
    <property type="entry name" value="Jacalin"/>
    <property type="match status" value="1"/>
</dbReference>
<dbReference type="RefSeq" id="WP_073411304.1">
    <property type="nucleotide sequence ID" value="NZ_FQWH01000016.1"/>
</dbReference>
<dbReference type="InterPro" id="IPR050314">
    <property type="entry name" value="Glycosyl_Hydrlase_18"/>
</dbReference>
<keyword evidence="3 5" id="KW-0378">Hydrolase</keyword>
<dbReference type="Pfam" id="PF00704">
    <property type="entry name" value="Glyco_hydro_18"/>
    <property type="match status" value="1"/>
</dbReference>
<dbReference type="PROSITE" id="PS51910">
    <property type="entry name" value="GH18_2"/>
    <property type="match status" value="1"/>
</dbReference>
<evidence type="ECO:0000313" key="9">
    <source>
        <dbReference type="Proteomes" id="UP000184112"/>
    </source>
</evidence>
<comment type="similarity">
    <text evidence="6">Belongs to the glycosyl hydrolase 18 family.</text>
</comment>
<keyword evidence="4 5" id="KW-0326">Glycosidase</keyword>
<dbReference type="Gene3D" id="2.100.10.30">
    <property type="entry name" value="Jacalin-like lectin domain"/>
    <property type="match status" value="1"/>
</dbReference>
<dbReference type="SUPFAM" id="SSF51101">
    <property type="entry name" value="Mannose-binding lectins"/>
    <property type="match status" value="1"/>
</dbReference>
<dbReference type="GO" id="GO:0008843">
    <property type="term" value="F:endochitinase activity"/>
    <property type="evidence" value="ECO:0007669"/>
    <property type="project" value="UniProtKB-EC"/>
</dbReference>
<proteinExistence type="inferred from homology"/>
<evidence type="ECO:0000256" key="5">
    <source>
        <dbReference type="RuleBase" id="RU000489"/>
    </source>
</evidence>
<dbReference type="EMBL" id="FQWH01000016">
    <property type="protein sequence ID" value="SHH70981.1"/>
    <property type="molecule type" value="Genomic_DNA"/>
</dbReference>
<reference evidence="8 9" key="1">
    <citation type="submission" date="2016-11" db="EMBL/GenBank/DDBJ databases">
        <authorList>
            <person name="Jaros S."/>
            <person name="Januszkiewicz K."/>
            <person name="Wedrychowicz H."/>
        </authorList>
    </citation>
    <scope>NUCLEOTIDE SEQUENCE [LARGE SCALE GENOMIC DNA]</scope>
    <source>
        <strain evidence="8 9">DSM 6792</strain>
    </source>
</reference>
<name>A0A1M5V6X8_FLAJO</name>
<dbReference type="InterPro" id="IPR001223">
    <property type="entry name" value="Glyco_hydro18_cat"/>
</dbReference>
<evidence type="ECO:0000256" key="6">
    <source>
        <dbReference type="RuleBase" id="RU004453"/>
    </source>
</evidence>
<organism evidence="8 9">
    <name type="scientific">Flavobacterium johnsoniae</name>
    <name type="common">Cytophaga johnsonae</name>
    <dbReference type="NCBI Taxonomy" id="986"/>
    <lineage>
        <taxon>Bacteria</taxon>
        <taxon>Pseudomonadati</taxon>
        <taxon>Bacteroidota</taxon>
        <taxon>Flavobacteriia</taxon>
        <taxon>Flavobacteriales</taxon>
        <taxon>Flavobacteriaceae</taxon>
        <taxon>Flavobacterium</taxon>
    </lineage>
</organism>
<gene>
    <name evidence="8" type="ORF">SAMN05444388_11618</name>
</gene>
<evidence type="ECO:0000259" key="7">
    <source>
        <dbReference type="PROSITE" id="PS51910"/>
    </source>
</evidence>
<sequence length="425" mass="45853">MKSKKKFTGAVGAWLTNELHPANASYSSPNSNFSSIKLNGIYSTLDYLSIGWFGVDMSNPSSPTLQTSNTYLAQQVLDARAQNPDLTIFALLAYTQEITSDLQTIINDPALLTTFAANVASFLADNDLNGFDIDWEQPTSQLSDKQCGQWLNALGKAFGDTYYLAISASSNQSGNVNNLNADAVNANVDVFNLQSYWVSDPSVFIAHGINADLLGFGAYLESGVNALYASQQYAAGIQYQSKQYPYQTMMSWRLDSSNWPFEQSQQLLMRPYLTGQPDVVVFDDGAVLNAQTTPTIIQSIVIRSGDVVDAIQCTNASSDGSYVVQLLQHGGDGGNANNPINLTNGLTAFSYVTGYWYGQNVVVQITINGTSYPAAINPNVVDTQNFQVTAPAGRTIIAFSGQTCYVNLAGGGFSWVLSQINGVFG</sequence>
<feature type="domain" description="GH18" evidence="7">
    <location>
        <begin position="5"/>
        <end position="272"/>
    </location>
</feature>